<dbReference type="Bgee" id="734816">
    <property type="expression patterns" value="Expressed in internal ear and 19 other cell types or tissues"/>
</dbReference>
<keyword evidence="9" id="KW-0418">Kinase</keyword>
<evidence type="ECO:0000256" key="10">
    <source>
        <dbReference type="ARBA" id="ARBA00022778"/>
    </source>
</evidence>
<dbReference type="GO" id="GO:0006695">
    <property type="term" value="P:cholesterol biosynthetic process"/>
    <property type="evidence" value="ECO:0000318"/>
    <property type="project" value="GO_Central"/>
</dbReference>
<dbReference type="GO" id="GO:0004631">
    <property type="term" value="F:phosphomevalonate kinase activity"/>
    <property type="evidence" value="ECO:0000318"/>
    <property type="project" value="GO_Central"/>
</dbReference>
<evidence type="ECO:0000256" key="12">
    <source>
        <dbReference type="ARBA" id="ARBA00022955"/>
    </source>
</evidence>
<keyword evidence="14" id="KW-0443">Lipid metabolism</keyword>
<comment type="function">
    <text evidence="19">Catalyzes the reversible ATP-dependent phosphorylation of mevalonate 5-phosphate to produce mevalonate diphosphate and ADP, a key step in the mevalonic acid mediated biosynthesis of isopentenyl diphosphate and other polyisoprenoid metabolites.</text>
</comment>
<accession>A0A1L8FDC1</accession>
<dbReference type="AGR" id="Xenbase:XB-GENE-6255021"/>
<keyword evidence="5" id="KW-0444">Lipid biosynthesis</keyword>
<dbReference type="RefSeq" id="XP_018084707.1">
    <property type="nucleotide sequence ID" value="XM_018229218.2"/>
</dbReference>
<dbReference type="GO" id="GO:0005524">
    <property type="term" value="F:ATP binding"/>
    <property type="evidence" value="ECO:0007669"/>
    <property type="project" value="UniProtKB-KW"/>
</dbReference>
<gene>
    <name evidence="21 22" type="primary">pmvk.L</name>
    <name evidence="21" type="synonym">pmk</name>
    <name evidence="21" type="synonym">pmka</name>
    <name evidence="21" type="synonym">pmkase</name>
    <name evidence="21" type="synonym">pmvk</name>
</gene>
<dbReference type="CTD" id="734816"/>
<dbReference type="STRING" id="8355.A0A1L8FDC1"/>
<evidence type="ECO:0000256" key="2">
    <source>
        <dbReference type="ARBA" id="ARBA00005017"/>
    </source>
</evidence>
<keyword evidence="16" id="KW-0753">Steroid metabolism</keyword>
<keyword evidence="13" id="KW-0756">Sterol biosynthesis</keyword>
<evidence type="ECO:0000256" key="15">
    <source>
        <dbReference type="ARBA" id="ARBA00023166"/>
    </source>
</evidence>
<dbReference type="PANTHER" id="PTHR13101">
    <property type="entry name" value="PHOSPHOMEVALONATE KINASE"/>
    <property type="match status" value="1"/>
</dbReference>
<dbReference type="Proteomes" id="UP000186698">
    <property type="component" value="Chromosome 8L"/>
</dbReference>
<dbReference type="FunFam" id="3.40.50.300:FF:001026">
    <property type="entry name" value="Phosphomevalonate kinase"/>
    <property type="match status" value="1"/>
</dbReference>
<keyword evidence="6" id="KW-0153">Cholesterol metabolism</keyword>
<evidence type="ECO:0000256" key="7">
    <source>
        <dbReference type="ARBA" id="ARBA00022679"/>
    </source>
</evidence>
<evidence type="ECO:0000256" key="16">
    <source>
        <dbReference type="ARBA" id="ARBA00023221"/>
    </source>
</evidence>
<dbReference type="Gene3D" id="3.40.50.300">
    <property type="entry name" value="P-loop containing nucleotide triphosphate hydrolases"/>
    <property type="match status" value="1"/>
</dbReference>
<protein>
    <recommendedName>
        <fullName evidence="17">Phosphomevalonate kinase</fullName>
        <ecNumber evidence="3">2.7.4.2</ecNumber>
    </recommendedName>
</protein>
<organism evidence="20 21">
    <name type="scientific">Xenopus laevis</name>
    <name type="common">African clawed frog</name>
    <dbReference type="NCBI Taxonomy" id="8355"/>
    <lineage>
        <taxon>Eukaryota</taxon>
        <taxon>Metazoa</taxon>
        <taxon>Chordata</taxon>
        <taxon>Craniata</taxon>
        <taxon>Vertebrata</taxon>
        <taxon>Euteleostomi</taxon>
        <taxon>Amphibia</taxon>
        <taxon>Batrachia</taxon>
        <taxon>Anura</taxon>
        <taxon>Pipoidea</taxon>
        <taxon>Pipidae</taxon>
        <taxon>Xenopodinae</taxon>
        <taxon>Xenopus</taxon>
        <taxon>Xenopus</taxon>
    </lineage>
</organism>
<keyword evidence="20" id="KW-1185">Reference proteome</keyword>
<dbReference type="GeneID" id="734816"/>
<dbReference type="InterPro" id="IPR005919">
    <property type="entry name" value="Pmev_kin_anim"/>
</dbReference>
<keyword evidence="11" id="KW-0067">ATP-binding</keyword>
<proteinExistence type="predicted"/>
<evidence type="ECO:0000256" key="14">
    <source>
        <dbReference type="ARBA" id="ARBA00023098"/>
    </source>
</evidence>
<dbReference type="GO" id="GO:0005829">
    <property type="term" value="C:cytosol"/>
    <property type="evidence" value="ECO:0007669"/>
    <property type="project" value="UniProtKB-SubCell"/>
</dbReference>
<keyword evidence="10" id="KW-0152">Cholesterol biosynthesis</keyword>
<dbReference type="Pfam" id="PF04275">
    <property type="entry name" value="P-mevalo_kinase"/>
    <property type="match status" value="1"/>
</dbReference>
<keyword evidence="4" id="KW-0963">Cytoplasm</keyword>
<comment type="pathway">
    <text evidence="2">Isoprenoid biosynthesis; isopentenyl diphosphate biosynthesis via mevalonate pathway; isopentenyl diphosphate from (R)-mevalonate: step 2/3.</text>
</comment>
<dbReference type="SUPFAM" id="SSF52540">
    <property type="entry name" value="P-loop containing nucleoside triphosphate hydrolases"/>
    <property type="match status" value="1"/>
</dbReference>
<keyword evidence="8" id="KW-0547">Nucleotide-binding</keyword>
<evidence type="ECO:0000256" key="3">
    <source>
        <dbReference type="ARBA" id="ARBA00012958"/>
    </source>
</evidence>
<dbReference type="NCBIfam" id="TIGR01223">
    <property type="entry name" value="Pmev_kin_anim"/>
    <property type="match status" value="1"/>
</dbReference>
<dbReference type="GO" id="GO:0019287">
    <property type="term" value="P:isopentenyl diphosphate biosynthetic process, mevalonate pathway"/>
    <property type="evidence" value="ECO:0000318"/>
    <property type="project" value="GO_Central"/>
</dbReference>
<comment type="catalytic activity">
    <reaction evidence="18">
        <text>(R)-5-phosphomevalonate + ATP = (R)-5-diphosphomevalonate + ADP</text>
        <dbReference type="Rhea" id="RHEA:16341"/>
        <dbReference type="ChEBI" id="CHEBI:30616"/>
        <dbReference type="ChEBI" id="CHEBI:57557"/>
        <dbReference type="ChEBI" id="CHEBI:58146"/>
        <dbReference type="ChEBI" id="CHEBI:456216"/>
        <dbReference type="EC" id="2.7.4.2"/>
    </reaction>
    <physiologicalReaction direction="left-to-right" evidence="18">
        <dbReference type="Rhea" id="RHEA:16342"/>
    </physiologicalReaction>
    <physiologicalReaction direction="right-to-left" evidence="18">
        <dbReference type="Rhea" id="RHEA:16343"/>
    </physiologicalReaction>
</comment>
<evidence type="ECO:0000256" key="5">
    <source>
        <dbReference type="ARBA" id="ARBA00022516"/>
    </source>
</evidence>
<evidence type="ECO:0000256" key="4">
    <source>
        <dbReference type="ARBA" id="ARBA00022490"/>
    </source>
</evidence>
<evidence type="ECO:0000256" key="19">
    <source>
        <dbReference type="ARBA" id="ARBA00057619"/>
    </source>
</evidence>
<evidence type="ECO:0000256" key="1">
    <source>
        <dbReference type="ARBA" id="ARBA00004514"/>
    </source>
</evidence>
<evidence type="ECO:0000256" key="17">
    <source>
        <dbReference type="ARBA" id="ARBA00034549"/>
    </source>
</evidence>
<evidence type="ECO:0000256" key="9">
    <source>
        <dbReference type="ARBA" id="ARBA00022777"/>
    </source>
</evidence>
<dbReference type="UniPathway" id="UPA00057">
    <property type="reaction ID" value="UER00099"/>
</dbReference>
<dbReference type="PANTHER" id="PTHR13101:SF1">
    <property type="entry name" value="PHOSPHOMEVALONATE KINASE"/>
    <property type="match status" value="1"/>
</dbReference>
<evidence type="ECO:0000256" key="11">
    <source>
        <dbReference type="ARBA" id="ARBA00022840"/>
    </source>
</evidence>
<evidence type="ECO:0000313" key="20">
    <source>
        <dbReference type="Proteomes" id="UP000186698"/>
    </source>
</evidence>
<comment type="subcellular location">
    <subcellularLocation>
        <location evidence="1">Cytoplasm</location>
        <location evidence="1">Cytosol</location>
    </subcellularLocation>
</comment>
<dbReference type="EC" id="2.7.4.2" evidence="3"/>
<evidence type="ECO:0000256" key="6">
    <source>
        <dbReference type="ARBA" id="ARBA00022548"/>
    </source>
</evidence>
<keyword evidence="12" id="KW-0752">Steroid biosynthesis</keyword>
<dbReference type="PaxDb" id="8355-A0A1L8FDC1"/>
<dbReference type="Xenbase" id="XB-GENE-6255021">
    <property type="gene designation" value="pmvk.L"/>
</dbReference>
<evidence type="ECO:0000256" key="8">
    <source>
        <dbReference type="ARBA" id="ARBA00022741"/>
    </source>
</evidence>
<reference evidence="21" key="1">
    <citation type="submission" date="2025-08" db="UniProtKB">
        <authorList>
            <consortium name="RefSeq"/>
        </authorList>
    </citation>
    <scope>IDENTIFICATION</scope>
    <source>
        <strain evidence="21">J_2021</strain>
        <tissue evidence="21">Erythrocytes</tissue>
    </source>
</reference>
<keyword evidence="7" id="KW-0808">Transferase</keyword>
<evidence type="ECO:0000313" key="21">
    <source>
        <dbReference type="RefSeq" id="XP_018084707.1"/>
    </source>
</evidence>
<name>A0A1L8FDC1_XENLA</name>
<evidence type="ECO:0000256" key="13">
    <source>
        <dbReference type="ARBA" id="ARBA00023011"/>
    </source>
</evidence>
<dbReference type="AlphaFoldDB" id="A0A1L8FDC1"/>
<dbReference type="OMA" id="NMATERA"/>
<dbReference type="OrthoDB" id="2401875at2759"/>
<evidence type="ECO:0000256" key="18">
    <source>
        <dbReference type="ARBA" id="ARBA00051752"/>
    </source>
</evidence>
<dbReference type="InterPro" id="IPR027417">
    <property type="entry name" value="P-loop_NTPase"/>
</dbReference>
<sequence>MRSSCVTPSGVTVTRRRDSKWLLRWLSQTDAVKRLVELVEGGDIKQLARFRLAECDSECSGYTVGAVRGMGEPRLVLLFSGKRKSGKDHVTNSLQLRFSSDTCSVLRLSGPLKEQFALERGLDYERLLGATGYKEEFRADMIRWGEEKRRRDPGFFCRIIVQRVSQPVWIISDARRKSDIDWFRSEYGAVLQTVRVEASEETREARGWVYTPEVDDAESECDLDQGVDFDWIISNDGENSSLEEQLNKLTDFIYSKLDEFK</sequence>
<evidence type="ECO:0000313" key="22">
    <source>
        <dbReference type="Xenbase" id="XB-GENE-6255021"/>
    </source>
</evidence>
<keyword evidence="15" id="KW-1207">Sterol metabolism</keyword>